<gene>
    <name evidence="1" type="ORF">S03H2_45265</name>
</gene>
<organism evidence="1">
    <name type="scientific">marine sediment metagenome</name>
    <dbReference type="NCBI Taxonomy" id="412755"/>
    <lineage>
        <taxon>unclassified sequences</taxon>
        <taxon>metagenomes</taxon>
        <taxon>ecological metagenomes</taxon>
    </lineage>
</organism>
<comment type="caution">
    <text evidence="1">The sequence shown here is derived from an EMBL/GenBank/DDBJ whole genome shotgun (WGS) entry which is preliminary data.</text>
</comment>
<dbReference type="EMBL" id="BARU01028354">
    <property type="protein sequence ID" value="GAH69636.1"/>
    <property type="molecule type" value="Genomic_DNA"/>
</dbReference>
<evidence type="ECO:0000313" key="1">
    <source>
        <dbReference type="EMBL" id="GAH69636.1"/>
    </source>
</evidence>
<protein>
    <submittedName>
        <fullName evidence="1">Uncharacterized protein</fullName>
    </submittedName>
</protein>
<accession>X1HHJ4</accession>
<sequence>MKIEDINKIYNRFSSEQRNISRAEFIKEMQDLTCPKKMQKDLSDIELQKARYRSNKIRIDKATKNG</sequence>
<dbReference type="AlphaFoldDB" id="X1HHJ4"/>
<name>X1HHJ4_9ZZZZ</name>
<proteinExistence type="predicted"/>
<reference evidence="1" key="1">
    <citation type="journal article" date="2014" name="Front. Microbiol.">
        <title>High frequency of phylogenetically diverse reductive dehalogenase-homologous genes in deep subseafloor sedimentary metagenomes.</title>
        <authorList>
            <person name="Kawai M."/>
            <person name="Futagami T."/>
            <person name="Toyoda A."/>
            <person name="Takaki Y."/>
            <person name="Nishi S."/>
            <person name="Hori S."/>
            <person name="Arai W."/>
            <person name="Tsubouchi T."/>
            <person name="Morono Y."/>
            <person name="Uchiyama I."/>
            <person name="Ito T."/>
            <person name="Fujiyama A."/>
            <person name="Inagaki F."/>
            <person name="Takami H."/>
        </authorList>
    </citation>
    <scope>NUCLEOTIDE SEQUENCE</scope>
    <source>
        <strain evidence="1">Expedition CK06-06</strain>
    </source>
</reference>